<evidence type="ECO:0000313" key="2">
    <source>
        <dbReference type="Proteomes" id="UP000324106"/>
    </source>
</evidence>
<protein>
    <submittedName>
        <fullName evidence="1">Uncharacterized protein</fullName>
    </submittedName>
</protein>
<sequence length="59" mass="6654">MTHALAATTRVLSVECRLGQRQGYEDVHAWCRQTEDVPLPHSDGSILLARKCQCSCHHH</sequence>
<accession>A0A5P2B1K3</accession>
<reference evidence="1 2" key="1">
    <citation type="submission" date="2018-05" db="EMBL/GenBank/DDBJ databases">
        <title>Streptomyces venezuelae.</title>
        <authorList>
            <person name="Kim W."/>
            <person name="Lee N."/>
            <person name="Cho B.-K."/>
        </authorList>
    </citation>
    <scope>NUCLEOTIDE SEQUENCE [LARGE SCALE GENOMIC DNA]</scope>
    <source>
        <strain evidence="1 2">ATCC 15068</strain>
    </source>
</reference>
<organism evidence="1 2">
    <name type="scientific">Streptomyces venezuelae</name>
    <dbReference type="NCBI Taxonomy" id="54571"/>
    <lineage>
        <taxon>Bacteria</taxon>
        <taxon>Bacillati</taxon>
        <taxon>Actinomycetota</taxon>
        <taxon>Actinomycetes</taxon>
        <taxon>Kitasatosporales</taxon>
        <taxon>Streptomycetaceae</taxon>
        <taxon>Streptomyces</taxon>
    </lineage>
</organism>
<dbReference type="EMBL" id="CP029194">
    <property type="protein sequence ID" value="QES23638.1"/>
    <property type="molecule type" value="Genomic_DNA"/>
</dbReference>
<evidence type="ECO:0000313" key="1">
    <source>
        <dbReference type="EMBL" id="QES23638.1"/>
    </source>
</evidence>
<name>A0A5P2B1K3_STRVZ</name>
<gene>
    <name evidence="1" type="ORF">DEJ46_34680</name>
</gene>
<dbReference type="AlphaFoldDB" id="A0A5P2B1K3"/>
<proteinExistence type="predicted"/>
<dbReference type="Proteomes" id="UP000324106">
    <property type="component" value="Chromosome"/>
</dbReference>